<accession>A0ABQ7SYR7</accession>
<sequence>MLRKILCERYRTLLNKKVQKQRIQIKMFDLKFQQELKQKAKKCLPGHKVPFCKLSHDTKYLESIPQSRSYLLIGLQNELTKLGMIKNQQDYEDFWKLAHKGIHGSNLKEKLPDIKAKS</sequence>
<protein>
    <submittedName>
        <fullName evidence="1">Uncharacterized protein</fullName>
    </submittedName>
</protein>
<name>A0ABQ7SYR7_PHRPL</name>
<comment type="caution">
    <text evidence="1">The sequence shown here is derived from an EMBL/GenBank/DDBJ whole genome shotgun (WGS) entry which is preliminary data.</text>
</comment>
<organism evidence="1 2">
    <name type="scientific">Phrynosoma platyrhinos</name>
    <name type="common">Desert horned lizard</name>
    <dbReference type="NCBI Taxonomy" id="52577"/>
    <lineage>
        <taxon>Eukaryota</taxon>
        <taxon>Metazoa</taxon>
        <taxon>Chordata</taxon>
        <taxon>Craniata</taxon>
        <taxon>Vertebrata</taxon>
        <taxon>Euteleostomi</taxon>
        <taxon>Lepidosauria</taxon>
        <taxon>Squamata</taxon>
        <taxon>Bifurcata</taxon>
        <taxon>Unidentata</taxon>
        <taxon>Episquamata</taxon>
        <taxon>Toxicofera</taxon>
        <taxon>Iguania</taxon>
        <taxon>Phrynosomatidae</taxon>
        <taxon>Phrynosomatinae</taxon>
        <taxon>Phrynosoma</taxon>
    </lineage>
</organism>
<gene>
    <name evidence="1" type="ORF">JD844_024764</name>
</gene>
<keyword evidence="2" id="KW-1185">Reference proteome</keyword>
<dbReference type="EMBL" id="JAIPUX010003289">
    <property type="protein sequence ID" value="KAH0622442.1"/>
    <property type="molecule type" value="Genomic_DNA"/>
</dbReference>
<evidence type="ECO:0000313" key="2">
    <source>
        <dbReference type="Proteomes" id="UP000826234"/>
    </source>
</evidence>
<proteinExistence type="predicted"/>
<reference evidence="1 2" key="1">
    <citation type="journal article" date="2022" name="Gigascience">
        <title>A chromosome-level genome assembly and annotation of the desert horned lizard, Phrynosoma platyrhinos, provides insight into chromosomal rearrangements among reptiles.</title>
        <authorList>
            <person name="Koochekian N."/>
            <person name="Ascanio A."/>
            <person name="Farleigh K."/>
            <person name="Card D.C."/>
            <person name="Schield D.R."/>
            <person name="Castoe T.A."/>
            <person name="Jezkova T."/>
        </authorList>
    </citation>
    <scope>NUCLEOTIDE SEQUENCE [LARGE SCALE GENOMIC DNA]</scope>
    <source>
        <strain evidence="1">NK-2021</strain>
    </source>
</reference>
<dbReference type="Proteomes" id="UP000826234">
    <property type="component" value="Unassembled WGS sequence"/>
</dbReference>
<evidence type="ECO:0000313" key="1">
    <source>
        <dbReference type="EMBL" id="KAH0622442.1"/>
    </source>
</evidence>